<dbReference type="InterPro" id="IPR037066">
    <property type="entry name" value="Plug_dom_sf"/>
</dbReference>
<gene>
    <name evidence="7" type="ORF">LCGC14_1355790</name>
</gene>
<organism evidence="7">
    <name type="scientific">marine sediment metagenome</name>
    <dbReference type="NCBI Taxonomy" id="412755"/>
    <lineage>
        <taxon>unclassified sequences</taxon>
        <taxon>metagenomes</taxon>
        <taxon>ecological metagenomes</taxon>
    </lineage>
</organism>
<dbReference type="Gene3D" id="2.170.130.10">
    <property type="entry name" value="TonB-dependent receptor, plug domain"/>
    <property type="match status" value="1"/>
</dbReference>
<dbReference type="PANTHER" id="PTHR30069">
    <property type="entry name" value="TONB-DEPENDENT OUTER MEMBRANE RECEPTOR"/>
    <property type="match status" value="1"/>
</dbReference>
<dbReference type="PROSITE" id="PS52016">
    <property type="entry name" value="TONB_DEPENDENT_REC_3"/>
    <property type="match status" value="1"/>
</dbReference>
<proteinExistence type="predicted"/>
<dbReference type="InterPro" id="IPR036942">
    <property type="entry name" value="Beta-barrel_TonB_sf"/>
</dbReference>
<dbReference type="InterPro" id="IPR057601">
    <property type="entry name" value="Oar-like_b-barrel"/>
</dbReference>
<dbReference type="GO" id="GO:0015344">
    <property type="term" value="F:siderophore uptake transmembrane transporter activity"/>
    <property type="evidence" value="ECO:0007669"/>
    <property type="project" value="TreeGrafter"/>
</dbReference>
<dbReference type="AlphaFoldDB" id="A0A0F9K9I9"/>
<sequence length="919" mass="104134">MSKKNFFMGICFFLILNLAIFCGLSFAQSVTGKIIGKVTDEEKTPFPGVTIEISSPSLMGGVHSQIASEDGDYRFINLPSGTYKLVFSLDGFQTVERQNIRVSLNATVTQDIILKQSTIEESIVIIAEAPVIDVTKSGMAVGFTKEQMEDLPTGRFTVYDIIKQAPGLPQTQQWEWRNAAYGSNYESNAYLVDGVNVSSPDWGHGWNWQPQDMFEEVEFSGVGATAEYGSFTGAVINIVTKSGGNTFSGNFSYYGQFQSLTDDNNPKDDYDLSIDPDKAYSYNRDKFFNVSFNLGGPVIKDKLWFFGLFEKNEDSDSTWLNDPEFPSKYLGTKALFKLSSTIGENHKLQGSYYYENFKFPQSPSEYRTPEATNTETGHTNQWNVLYTLLISNKAIFDLKYSHWATTDDYLPGYGGDINDAIIWDGYTGVVSGAPWWIYMAKASRDQANTSLTYFAEDFLGGDHEFKIGVQYTKARSDWTGGYSGGKWYYLWDGYPLYLYEYNPFQYGGNTDTLGAFIDDSWTIGDRLTVNLGLRVDHAKASIPSWYVYDGWEKTSERVPGLDDVIVWDTISPRLGLAFQLTSDHKTLLKASYGRYYDSIKGNNYQYPGPAISDFSVSYWDSATAEYVLWYTVPGEAGYTFDPQSRNPYANIFSLGLERELMPNLSVGASFIYKKEKDLLGWEDRGATYEQISYVSPDNGQTYSAFNQTSALGTSNDYWIVNPSTFGHTYKALIFSLSKRYSNNWQFYTSLTWSKAEGLDVNAHSGSSWALMSRSSLGKDPNDLINSTGVLNHDRTWIFKLQASYSLPWGILAGLNYLYQSGKPLITFVRIYPDQGRTEILAEQRGTERFKPWSLFDFRLQKTFNIYKSLRLDAMFDVFNLFNSATVTGNRSNNIWSQTYREPSSIFYPRRVQIGLRLKF</sequence>
<keyword evidence="2" id="KW-0813">Transport</keyword>
<accession>A0A0F9K9I9</accession>
<evidence type="ECO:0000259" key="6">
    <source>
        <dbReference type="Pfam" id="PF25183"/>
    </source>
</evidence>
<dbReference type="GO" id="GO:0044718">
    <property type="term" value="P:siderophore transmembrane transport"/>
    <property type="evidence" value="ECO:0007669"/>
    <property type="project" value="TreeGrafter"/>
</dbReference>
<dbReference type="InterPro" id="IPR008969">
    <property type="entry name" value="CarboxyPept-like_regulatory"/>
</dbReference>
<feature type="domain" description="TonB-dependent transporter Oar-like beta-barrel" evidence="6">
    <location>
        <begin position="333"/>
        <end position="809"/>
    </location>
</feature>
<comment type="caution">
    <text evidence="7">The sequence shown here is derived from an EMBL/GenBank/DDBJ whole genome shotgun (WGS) entry which is preliminary data.</text>
</comment>
<keyword evidence="4" id="KW-0472">Membrane</keyword>
<evidence type="ECO:0000256" key="2">
    <source>
        <dbReference type="ARBA" id="ARBA00022448"/>
    </source>
</evidence>
<evidence type="ECO:0000256" key="1">
    <source>
        <dbReference type="ARBA" id="ARBA00004571"/>
    </source>
</evidence>
<dbReference type="Gene3D" id="2.40.170.20">
    <property type="entry name" value="TonB-dependent receptor, beta-barrel domain"/>
    <property type="match status" value="1"/>
</dbReference>
<reference evidence="7" key="1">
    <citation type="journal article" date="2015" name="Nature">
        <title>Complex archaea that bridge the gap between prokaryotes and eukaryotes.</title>
        <authorList>
            <person name="Spang A."/>
            <person name="Saw J.H."/>
            <person name="Jorgensen S.L."/>
            <person name="Zaremba-Niedzwiedzka K."/>
            <person name="Martijn J."/>
            <person name="Lind A.E."/>
            <person name="van Eijk R."/>
            <person name="Schleper C."/>
            <person name="Guy L."/>
            <person name="Ettema T.J."/>
        </authorList>
    </citation>
    <scope>NUCLEOTIDE SEQUENCE</scope>
</reference>
<dbReference type="Gene3D" id="2.60.40.1120">
    <property type="entry name" value="Carboxypeptidase-like, regulatory domain"/>
    <property type="match status" value="1"/>
</dbReference>
<evidence type="ECO:0000256" key="3">
    <source>
        <dbReference type="ARBA" id="ARBA00022692"/>
    </source>
</evidence>
<dbReference type="Pfam" id="PF25183">
    <property type="entry name" value="OMP_b-brl_4"/>
    <property type="match status" value="1"/>
</dbReference>
<dbReference type="SUPFAM" id="SSF49464">
    <property type="entry name" value="Carboxypeptidase regulatory domain-like"/>
    <property type="match status" value="1"/>
</dbReference>
<dbReference type="SUPFAM" id="SSF56935">
    <property type="entry name" value="Porins"/>
    <property type="match status" value="1"/>
</dbReference>
<keyword evidence="3" id="KW-0812">Transmembrane</keyword>
<protein>
    <recommendedName>
        <fullName evidence="6">TonB-dependent transporter Oar-like beta-barrel domain-containing protein</fullName>
    </recommendedName>
</protein>
<keyword evidence="5" id="KW-0998">Cell outer membrane</keyword>
<comment type="subcellular location">
    <subcellularLocation>
        <location evidence="1">Cell outer membrane</location>
        <topology evidence="1">Multi-pass membrane protein</topology>
    </subcellularLocation>
</comment>
<dbReference type="GO" id="GO:0009279">
    <property type="term" value="C:cell outer membrane"/>
    <property type="evidence" value="ECO:0007669"/>
    <property type="project" value="UniProtKB-SubCell"/>
</dbReference>
<dbReference type="Pfam" id="PF13620">
    <property type="entry name" value="CarboxypepD_reg"/>
    <property type="match status" value="1"/>
</dbReference>
<dbReference type="InterPro" id="IPR039426">
    <property type="entry name" value="TonB-dep_rcpt-like"/>
</dbReference>
<evidence type="ECO:0000256" key="5">
    <source>
        <dbReference type="ARBA" id="ARBA00023237"/>
    </source>
</evidence>
<dbReference type="PANTHER" id="PTHR30069:SF46">
    <property type="entry name" value="OAR PROTEIN"/>
    <property type="match status" value="1"/>
</dbReference>
<evidence type="ECO:0000256" key="4">
    <source>
        <dbReference type="ARBA" id="ARBA00023136"/>
    </source>
</evidence>
<evidence type="ECO:0000313" key="7">
    <source>
        <dbReference type="EMBL" id="KKM78854.1"/>
    </source>
</evidence>
<dbReference type="EMBL" id="LAZR01008424">
    <property type="protein sequence ID" value="KKM78854.1"/>
    <property type="molecule type" value="Genomic_DNA"/>
</dbReference>
<name>A0A0F9K9I9_9ZZZZ</name>